<evidence type="ECO:0000313" key="3">
    <source>
        <dbReference type="Proteomes" id="UP000176050"/>
    </source>
</evidence>
<feature type="domain" description="Xylose isomerase-like TIM barrel" evidence="1">
    <location>
        <begin position="64"/>
        <end position="287"/>
    </location>
</feature>
<dbReference type="STRING" id="1850246.LPB138_07170"/>
<organism evidence="2 3">
    <name type="scientific">Urechidicola croceus</name>
    <dbReference type="NCBI Taxonomy" id="1850246"/>
    <lineage>
        <taxon>Bacteria</taxon>
        <taxon>Pseudomonadati</taxon>
        <taxon>Bacteroidota</taxon>
        <taxon>Flavobacteriia</taxon>
        <taxon>Flavobacteriales</taxon>
        <taxon>Flavobacteriaceae</taxon>
        <taxon>Urechidicola</taxon>
    </lineage>
</organism>
<dbReference type="InterPro" id="IPR013022">
    <property type="entry name" value="Xyl_isomerase-like_TIM-brl"/>
</dbReference>
<dbReference type="InterPro" id="IPR050312">
    <property type="entry name" value="IolE/XylAMocC-like"/>
</dbReference>
<name>A0A1D8P7B2_9FLAO</name>
<dbReference type="EMBL" id="CP017478">
    <property type="protein sequence ID" value="AOW20467.1"/>
    <property type="molecule type" value="Genomic_DNA"/>
</dbReference>
<keyword evidence="3" id="KW-1185">Reference proteome</keyword>
<keyword evidence="2" id="KW-0413">Isomerase</keyword>
<dbReference type="SUPFAM" id="SSF51658">
    <property type="entry name" value="Xylose isomerase-like"/>
    <property type="match status" value="1"/>
</dbReference>
<reference evidence="2 3" key="1">
    <citation type="submission" date="2016-10" db="EMBL/GenBank/DDBJ databases">
        <title>Lutibacter sp. LPB0138, isolated from marine gastropod.</title>
        <authorList>
            <person name="Kim E."/>
            <person name="Yi H."/>
        </authorList>
    </citation>
    <scope>NUCLEOTIDE SEQUENCE [LARGE SCALE GENOMIC DNA]</scope>
    <source>
        <strain evidence="2 3">LPB0138</strain>
    </source>
</reference>
<dbReference type="Proteomes" id="UP000176050">
    <property type="component" value="Chromosome"/>
</dbReference>
<dbReference type="PANTHER" id="PTHR12110">
    <property type="entry name" value="HYDROXYPYRUVATE ISOMERASE"/>
    <property type="match status" value="1"/>
</dbReference>
<dbReference type="OrthoDB" id="9798407at2"/>
<protein>
    <submittedName>
        <fullName evidence="2">Sugar phosphate isomerase</fullName>
    </submittedName>
</protein>
<dbReference type="Gene3D" id="3.20.20.150">
    <property type="entry name" value="Divalent-metal-dependent TIM barrel enzymes"/>
    <property type="match status" value="1"/>
</dbReference>
<dbReference type="AlphaFoldDB" id="A0A1D8P7B2"/>
<dbReference type="GO" id="GO:0016853">
    <property type="term" value="F:isomerase activity"/>
    <property type="evidence" value="ECO:0007669"/>
    <property type="project" value="UniProtKB-KW"/>
</dbReference>
<dbReference type="Pfam" id="PF01261">
    <property type="entry name" value="AP_endonuc_2"/>
    <property type="match status" value="1"/>
</dbReference>
<proteinExistence type="predicted"/>
<sequence length="292" mass="32850">MKKLIPILFVAALFIQCKTDKKTPETVQETEVKPLFTSEFGIAPYSFRRSFPNGIEATLDTIVGMGFTMIEGGGGDMDPAEYRKLCESKGLSIPSMGTGYNNLVENPQAIADKAKILGAKYVMCAWLPHERGNFTLENAQQTVKDFNAFGKVLADNGITFTYHTHGYEFQPYEDGTLMDYIIQNTNPEYVSFEMDILWTYFGGGDPAALLRKYPTRWKQMHVKDLKKGTVRDMTGLTHHNNDVEVGTGELDIPEILKAAKEIGIENYFIEDESDRIITQIPASIKYIKSLKE</sequence>
<evidence type="ECO:0000259" key="1">
    <source>
        <dbReference type="Pfam" id="PF01261"/>
    </source>
</evidence>
<dbReference type="InterPro" id="IPR036237">
    <property type="entry name" value="Xyl_isomerase-like_sf"/>
</dbReference>
<gene>
    <name evidence="2" type="ORF">LPB138_07170</name>
</gene>
<evidence type="ECO:0000313" key="2">
    <source>
        <dbReference type="EMBL" id="AOW20467.1"/>
    </source>
</evidence>
<dbReference type="RefSeq" id="WP_070236610.1">
    <property type="nucleotide sequence ID" value="NZ_CP017478.1"/>
</dbReference>
<dbReference type="KEGG" id="lul:LPB138_07170"/>
<accession>A0A1D8P7B2</accession>
<dbReference type="PANTHER" id="PTHR12110:SF41">
    <property type="entry name" value="INOSOSE DEHYDRATASE"/>
    <property type="match status" value="1"/>
</dbReference>